<protein>
    <submittedName>
        <fullName evidence="1">Uncharacterized protein</fullName>
    </submittedName>
</protein>
<gene>
    <name evidence="1" type="ORF">BV898_15144</name>
</gene>
<dbReference type="EMBL" id="MTYJ01000198">
    <property type="protein sequence ID" value="OWA50634.1"/>
    <property type="molecule type" value="Genomic_DNA"/>
</dbReference>
<evidence type="ECO:0000313" key="2">
    <source>
        <dbReference type="Proteomes" id="UP000192578"/>
    </source>
</evidence>
<accession>A0A9X6NJR3</accession>
<dbReference type="Proteomes" id="UP000192578">
    <property type="component" value="Unassembled WGS sequence"/>
</dbReference>
<comment type="caution">
    <text evidence="1">The sequence shown here is derived from an EMBL/GenBank/DDBJ whole genome shotgun (WGS) entry which is preliminary data.</text>
</comment>
<sequence>MENGRFIPRDEDPTVAVTRGRVVEFRTVGGITRTRTTPELEIRNVRRGLTLTERNTMTASPEDLAEYDIEYETSSASDIAGDIP</sequence>
<proteinExistence type="predicted"/>
<keyword evidence="2" id="KW-1185">Reference proteome</keyword>
<reference evidence="2" key="1">
    <citation type="submission" date="2017-01" db="EMBL/GenBank/DDBJ databases">
        <title>Comparative genomics of anhydrobiosis in the tardigrade Hypsibius dujardini.</title>
        <authorList>
            <person name="Yoshida Y."/>
            <person name="Koutsovoulos G."/>
            <person name="Laetsch D."/>
            <person name="Stevens L."/>
            <person name="Kumar S."/>
            <person name="Horikawa D."/>
            <person name="Ishino K."/>
            <person name="Komine S."/>
            <person name="Tomita M."/>
            <person name="Blaxter M."/>
            <person name="Arakawa K."/>
        </authorList>
    </citation>
    <scope>NUCLEOTIDE SEQUENCE [LARGE SCALE GENOMIC DNA]</scope>
    <source>
        <strain evidence="2">Z151</strain>
    </source>
</reference>
<dbReference type="AlphaFoldDB" id="A0A9X6NJR3"/>
<name>A0A9X6NJR3_HYPEX</name>
<evidence type="ECO:0000313" key="1">
    <source>
        <dbReference type="EMBL" id="OWA50634.1"/>
    </source>
</evidence>
<organism evidence="1 2">
    <name type="scientific">Hypsibius exemplaris</name>
    <name type="common">Freshwater tardigrade</name>
    <dbReference type="NCBI Taxonomy" id="2072580"/>
    <lineage>
        <taxon>Eukaryota</taxon>
        <taxon>Metazoa</taxon>
        <taxon>Ecdysozoa</taxon>
        <taxon>Tardigrada</taxon>
        <taxon>Eutardigrada</taxon>
        <taxon>Parachela</taxon>
        <taxon>Hypsibioidea</taxon>
        <taxon>Hypsibiidae</taxon>
        <taxon>Hypsibius</taxon>
    </lineage>
</organism>